<dbReference type="Ensembl" id="ENSPMGT00000018172.1">
    <property type="protein sequence ID" value="ENSPMGP00000017021.1"/>
    <property type="gene ID" value="ENSPMGG00000013944.1"/>
</dbReference>
<feature type="domain" description="C-type lectin" evidence="1">
    <location>
        <begin position="14"/>
        <end position="129"/>
    </location>
</feature>
<organism evidence="2 3">
    <name type="scientific">Periophthalmus magnuspinnatus</name>
    <dbReference type="NCBI Taxonomy" id="409849"/>
    <lineage>
        <taxon>Eukaryota</taxon>
        <taxon>Metazoa</taxon>
        <taxon>Chordata</taxon>
        <taxon>Craniata</taxon>
        <taxon>Vertebrata</taxon>
        <taxon>Euteleostomi</taxon>
        <taxon>Actinopterygii</taxon>
        <taxon>Neopterygii</taxon>
        <taxon>Teleostei</taxon>
        <taxon>Neoteleostei</taxon>
        <taxon>Acanthomorphata</taxon>
        <taxon>Gobiaria</taxon>
        <taxon>Gobiiformes</taxon>
        <taxon>Gobioidei</taxon>
        <taxon>Gobiidae</taxon>
        <taxon>Oxudercinae</taxon>
        <taxon>Periophthalmus</taxon>
    </lineage>
</organism>
<dbReference type="STRING" id="409849.ENSPMGP00000017021"/>
<dbReference type="PANTHER" id="PTHR45784:SF3">
    <property type="entry name" value="C-TYPE LECTIN DOMAIN FAMILY 4 MEMBER K-LIKE-RELATED"/>
    <property type="match status" value="1"/>
</dbReference>
<dbReference type="SUPFAM" id="SSF56436">
    <property type="entry name" value="C-type lectin-like"/>
    <property type="match status" value="1"/>
</dbReference>
<accession>A0A3B4AKV3</accession>
<evidence type="ECO:0000259" key="1">
    <source>
        <dbReference type="PROSITE" id="PS50041"/>
    </source>
</evidence>
<dbReference type="PANTHER" id="PTHR45784">
    <property type="entry name" value="C-TYPE LECTIN DOMAIN FAMILY 20 MEMBER A-RELATED"/>
    <property type="match status" value="1"/>
</dbReference>
<proteinExistence type="predicted"/>
<evidence type="ECO:0000313" key="2">
    <source>
        <dbReference type="Ensembl" id="ENSPMGP00000017021.1"/>
    </source>
</evidence>
<dbReference type="AlphaFoldDB" id="A0A3B4AKV3"/>
<dbReference type="Proteomes" id="UP000261520">
    <property type="component" value="Unplaced"/>
</dbReference>
<dbReference type="PROSITE" id="PS50041">
    <property type="entry name" value="C_TYPE_LECTIN_2"/>
    <property type="match status" value="1"/>
</dbReference>
<reference evidence="2" key="1">
    <citation type="submission" date="2025-08" db="UniProtKB">
        <authorList>
            <consortium name="Ensembl"/>
        </authorList>
    </citation>
    <scope>IDENTIFICATION</scope>
</reference>
<protein>
    <recommendedName>
        <fullName evidence="1">C-type lectin domain-containing protein</fullName>
    </recommendedName>
</protein>
<reference evidence="2" key="2">
    <citation type="submission" date="2025-09" db="UniProtKB">
        <authorList>
            <consortium name="Ensembl"/>
        </authorList>
    </citation>
    <scope>IDENTIFICATION</scope>
</reference>
<dbReference type="InterPro" id="IPR016187">
    <property type="entry name" value="CTDL_fold"/>
</dbReference>
<dbReference type="Pfam" id="PF00059">
    <property type="entry name" value="Lectin_C"/>
    <property type="match status" value="1"/>
</dbReference>
<dbReference type="InterPro" id="IPR001304">
    <property type="entry name" value="C-type_lectin-like"/>
</dbReference>
<dbReference type="Gene3D" id="3.10.100.10">
    <property type="entry name" value="Mannose-Binding Protein A, subunit A"/>
    <property type="match status" value="1"/>
</dbReference>
<evidence type="ECO:0000313" key="3">
    <source>
        <dbReference type="Proteomes" id="UP000261520"/>
    </source>
</evidence>
<dbReference type="InterPro" id="IPR016186">
    <property type="entry name" value="C-type_lectin-like/link_sf"/>
</dbReference>
<dbReference type="SMART" id="SM00034">
    <property type="entry name" value="CLECT"/>
    <property type="match status" value="1"/>
</dbReference>
<keyword evidence="3" id="KW-1185">Reference proteome</keyword>
<sequence>LGRFLLSQGTASCFHTVLYEYTLINIALNWTEAQQYCRQHYTDLATFWSLGDHHTDLAMIEDETEDSAVSSLYPGAHVWIGLYREPWRWSDGSHSNFTNWYSTAPDSGLQPCAREQSTYLWNDRPCTDKFDCNYFCQFNDGFF</sequence>
<name>A0A3B4AKV3_9GOBI</name>